<gene>
    <name evidence="2" type="ORF">BD410DRAFT_843716</name>
</gene>
<feature type="compositionally biased region" description="Basic residues" evidence="1">
    <location>
        <begin position="208"/>
        <end position="219"/>
    </location>
</feature>
<proteinExistence type="predicted"/>
<feature type="compositionally biased region" description="Basic and acidic residues" evidence="1">
    <location>
        <begin position="327"/>
        <end position="339"/>
    </location>
</feature>
<dbReference type="EMBL" id="ML170224">
    <property type="protein sequence ID" value="TDL17263.1"/>
    <property type="molecule type" value="Genomic_DNA"/>
</dbReference>
<evidence type="ECO:0000313" key="2">
    <source>
        <dbReference type="EMBL" id="TDL17263.1"/>
    </source>
</evidence>
<feature type="compositionally biased region" description="Low complexity" evidence="1">
    <location>
        <begin position="32"/>
        <end position="64"/>
    </location>
</feature>
<name>A0A4Y7PP89_9AGAM</name>
<evidence type="ECO:0000313" key="3">
    <source>
        <dbReference type="Proteomes" id="UP000294933"/>
    </source>
</evidence>
<feature type="region of interest" description="Disordered" evidence="1">
    <location>
        <begin position="205"/>
        <end position="280"/>
    </location>
</feature>
<dbReference type="VEuPathDB" id="FungiDB:BD410DRAFT_843716"/>
<feature type="compositionally biased region" description="Acidic residues" evidence="1">
    <location>
        <begin position="109"/>
        <end position="120"/>
    </location>
</feature>
<dbReference type="Proteomes" id="UP000294933">
    <property type="component" value="Unassembled WGS sequence"/>
</dbReference>
<organism evidence="2 3">
    <name type="scientific">Rickenella mellea</name>
    <dbReference type="NCBI Taxonomy" id="50990"/>
    <lineage>
        <taxon>Eukaryota</taxon>
        <taxon>Fungi</taxon>
        <taxon>Dikarya</taxon>
        <taxon>Basidiomycota</taxon>
        <taxon>Agaricomycotina</taxon>
        <taxon>Agaricomycetes</taxon>
        <taxon>Hymenochaetales</taxon>
        <taxon>Rickenellaceae</taxon>
        <taxon>Rickenella</taxon>
    </lineage>
</organism>
<feature type="region of interest" description="Disordered" evidence="1">
    <location>
        <begin position="305"/>
        <end position="482"/>
    </location>
</feature>
<reference evidence="2 3" key="1">
    <citation type="submission" date="2018-06" db="EMBL/GenBank/DDBJ databases">
        <title>A transcriptomic atlas of mushroom development highlights an independent origin of complex multicellularity.</title>
        <authorList>
            <consortium name="DOE Joint Genome Institute"/>
            <person name="Krizsan K."/>
            <person name="Almasi E."/>
            <person name="Merenyi Z."/>
            <person name="Sahu N."/>
            <person name="Viragh M."/>
            <person name="Koszo T."/>
            <person name="Mondo S."/>
            <person name="Kiss B."/>
            <person name="Balint B."/>
            <person name="Kues U."/>
            <person name="Barry K."/>
            <person name="Hegedus J.C."/>
            <person name="Henrissat B."/>
            <person name="Johnson J."/>
            <person name="Lipzen A."/>
            <person name="Ohm R."/>
            <person name="Nagy I."/>
            <person name="Pangilinan J."/>
            <person name="Yan J."/>
            <person name="Xiong Y."/>
            <person name="Grigoriev I.V."/>
            <person name="Hibbett D.S."/>
            <person name="Nagy L.G."/>
        </authorList>
    </citation>
    <scope>NUCLEOTIDE SEQUENCE [LARGE SCALE GENOMIC DNA]</scope>
    <source>
        <strain evidence="2 3">SZMC22713</strain>
    </source>
</reference>
<sequence>MQLIYAPAVHSGCVTHQPPNRRDTTTVTLPTTSATTTSITTTTSCPATTTTNNNNNIKNMATRQQRGRMRGQGQDKPGEGTERHKQPRAVRWCATTPRSHGSRRHRNDDDDDDDDDDETTTAEPRTTNHDRRITEPRHRTTSHNPRTAHIPQPTTDTAPRLTSNNGPHDERGTTHNTTTTNAEGGVPARGSAQSSSIVLLAGVVSAPRSHRSRCCRSSRRATTTSSPRHCPKAHEAGNLTNTPAVQRAGQARASNDEHATRTTGPPHAPRRGHGHDPSATAARLFGGALRHHDRNDRGVIAMTTTDIATQQRRTRGRRTNETTNDGTNERRRTDNHISGEEMGSLLKAGATESQHRDPPAVLGEQPPTPSTQNPPYTMCTMPAPDHATTLPLGRSVGANGAQQPPTRSPYPTARSQRAHGCANTHRRPHGERDERTSSEQREGRNAPLARRQARTTASKRGERHPYARDDGTPRTMDNTRRV</sequence>
<feature type="region of interest" description="Disordered" evidence="1">
    <location>
        <begin position="32"/>
        <end position="193"/>
    </location>
</feature>
<accession>A0A4Y7PP89</accession>
<dbReference type="AlphaFoldDB" id="A0A4Y7PP89"/>
<feature type="compositionally biased region" description="Basic and acidic residues" evidence="1">
    <location>
        <begin position="126"/>
        <end position="138"/>
    </location>
</feature>
<evidence type="ECO:0000256" key="1">
    <source>
        <dbReference type="SAM" id="MobiDB-lite"/>
    </source>
</evidence>
<keyword evidence="3" id="KW-1185">Reference proteome</keyword>
<feature type="compositionally biased region" description="Basic and acidic residues" evidence="1">
    <location>
        <begin position="430"/>
        <end position="444"/>
    </location>
</feature>
<feature type="compositionally biased region" description="Polar residues" evidence="1">
    <location>
        <begin position="152"/>
        <end position="166"/>
    </location>
</feature>
<feature type="compositionally biased region" description="Basic and acidic residues" evidence="1">
    <location>
        <begin position="459"/>
        <end position="482"/>
    </location>
</feature>
<protein>
    <submittedName>
        <fullName evidence="2">Uncharacterized protein</fullName>
    </submittedName>
</protein>